<dbReference type="GO" id="GO:0005737">
    <property type="term" value="C:cytoplasm"/>
    <property type="evidence" value="ECO:0007669"/>
    <property type="project" value="UniProtKB-SubCell"/>
</dbReference>
<dbReference type="GO" id="GO:0036431">
    <property type="term" value="F:dCMP kinase activity"/>
    <property type="evidence" value="ECO:0007669"/>
    <property type="project" value="InterPro"/>
</dbReference>
<sequence>MKIAIDGPAGSGKSTIAKILSEKLNLPYLDTGKVYRAFAYIAKEEGIDMTDKKQVLSLFDKAPVVNISVAKTEIIFRGRCLDVELKGEEIGRYASIMGSIPEFRERMVKFFRNLVGDTQVVAEGRDVGTHIFPDAPIKLFITASLEERARRRFLELSGVSFEEVLKALSERDKRDMERPIYPFRPAEDAIIVDTTGKSVEKTVEEVLGIIKRKAPQHKLRG</sequence>
<dbReference type="CDD" id="cd02020">
    <property type="entry name" value="CMPK"/>
    <property type="match status" value="1"/>
</dbReference>
<organism evidence="10 11">
    <name type="scientific">Hydrogenobacter hydrogenophilus</name>
    <dbReference type="NCBI Taxonomy" id="35835"/>
    <lineage>
        <taxon>Bacteria</taxon>
        <taxon>Pseudomonadati</taxon>
        <taxon>Aquificota</taxon>
        <taxon>Aquificia</taxon>
        <taxon>Aquificales</taxon>
        <taxon>Aquificaceae</taxon>
        <taxon>Hydrogenobacter</taxon>
    </lineage>
</organism>
<evidence type="ECO:0000256" key="3">
    <source>
        <dbReference type="ARBA" id="ARBA00022741"/>
    </source>
</evidence>
<name>A0A285NQJ2_9AQUI</name>
<comment type="similarity">
    <text evidence="1 8">Belongs to the cytidylate kinase family. Type 1 subfamily.</text>
</comment>
<evidence type="ECO:0000256" key="4">
    <source>
        <dbReference type="ARBA" id="ARBA00022777"/>
    </source>
</evidence>
<evidence type="ECO:0000256" key="1">
    <source>
        <dbReference type="ARBA" id="ARBA00009427"/>
    </source>
</evidence>
<dbReference type="HAMAP" id="MF_00238">
    <property type="entry name" value="Cytidyl_kinase_type1"/>
    <property type="match status" value="1"/>
</dbReference>
<gene>
    <name evidence="8" type="primary">cmk</name>
    <name evidence="10" type="ORF">SAMN06265353_0171</name>
</gene>
<dbReference type="OrthoDB" id="9807434at2"/>
<dbReference type="Pfam" id="PF02224">
    <property type="entry name" value="Cytidylate_kin"/>
    <property type="match status" value="1"/>
</dbReference>
<evidence type="ECO:0000256" key="5">
    <source>
        <dbReference type="ARBA" id="ARBA00022840"/>
    </source>
</evidence>
<dbReference type="EMBL" id="OBEN01000001">
    <property type="protein sequence ID" value="SNZ11213.1"/>
    <property type="molecule type" value="Genomic_DNA"/>
</dbReference>
<evidence type="ECO:0000313" key="10">
    <source>
        <dbReference type="EMBL" id="SNZ11213.1"/>
    </source>
</evidence>
<protein>
    <recommendedName>
        <fullName evidence="8">Cytidylate kinase</fullName>
        <shortName evidence="8">CK</shortName>
        <ecNumber evidence="8">2.7.4.25</ecNumber>
    </recommendedName>
    <alternativeName>
        <fullName evidence="8">Cytidine monophosphate kinase</fullName>
        <shortName evidence="8">CMP kinase</shortName>
    </alternativeName>
</protein>
<dbReference type="Gene3D" id="3.40.50.300">
    <property type="entry name" value="P-loop containing nucleotide triphosphate hydrolases"/>
    <property type="match status" value="1"/>
</dbReference>
<dbReference type="InterPro" id="IPR011994">
    <property type="entry name" value="Cytidylate_kinase_dom"/>
</dbReference>
<dbReference type="RefSeq" id="WP_096600127.1">
    <property type="nucleotide sequence ID" value="NZ_OBEN01000001.1"/>
</dbReference>
<dbReference type="NCBIfam" id="TIGR00017">
    <property type="entry name" value="cmk"/>
    <property type="match status" value="1"/>
</dbReference>
<dbReference type="GO" id="GO:0036430">
    <property type="term" value="F:CMP kinase activity"/>
    <property type="evidence" value="ECO:0007669"/>
    <property type="project" value="RHEA"/>
</dbReference>
<comment type="subcellular location">
    <subcellularLocation>
        <location evidence="8">Cytoplasm</location>
    </subcellularLocation>
</comment>
<evidence type="ECO:0000259" key="9">
    <source>
        <dbReference type="Pfam" id="PF02224"/>
    </source>
</evidence>
<keyword evidence="4 8" id="KW-0418">Kinase</keyword>
<accession>A0A285NQJ2</accession>
<proteinExistence type="inferred from homology"/>
<comment type="catalytic activity">
    <reaction evidence="7 8">
        <text>CMP + ATP = CDP + ADP</text>
        <dbReference type="Rhea" id="RHEA:11600"/>
        <dbReference type="ChEBI" id="CHEBI:30616"/>
        <dbReference type="ChEBI" id="CHEBI:58069"/>
        <dbReference type="ChEBI" id="CHEBI:60377"/>
        <dbReference type="ChEBI" id="CHEBI:456216"/>
        <dbReference type="EC" id="2.7.4.25"/>
    </reaction>
</comment>
<keyword evidence="3 8" id="KW-0547">Nucleotide-binding</keyword>
<keyword evidence="5 8" id="KW-0067">ATP-binding</keyword>
<keyword evidence="8" id="KW-0963">Cytoplasm</keyword>
<dbReference type="GO" id="GO:0005524">
    <property type="term" value="F:ATP binding"/>
    <property type="evidence" value="ECO:0007669"/>
    <property type="project" value="UniProtKB-UniRule"/>
</dbReference>
<keyword evidence="2 8" id="KW-0808">Transferase</keyword>
<evidence type="ECO:0000256" key="8">
    <source>
        <dbReference type="HAMAP-Rule" id="MF_00238"/>
    </source>
</evidence>
<dbReference type="SUPFAM" id="SSF52540">
    <property type="entry name" value="P-loop containing nucleoside triphosphate hydrolases"/>
    <property type="match status" value="1"/>
</dbReference>
<evidence type="ECO:0000256" key="2">
    <source>
        <dbReference type="ARBA" id="ARBA00022679"/>
    </source>
</evidence>
<evidence type="ECO:0000256" key="7">
    <source>
        <dbReference type="ARBA" id="ARBA00048478"/>
    </source>
</evidence>
<reference evidence="11" key="1">
    <citation type="submission" date="2017-09" db="EMBL/GenBank/DDBJ databases">
        <authorList>
            <person name="Varghese N."/>
            <person name="Submissions S."/>
        </authorList>
    </citation>
    <scope>NUCLEOTIDE SEQUENCE [LARGE SCALE GENOMIC DNA]</scope>
    <source>
        <strain evidence="11">DSM 2913</strain>
    </source>
</reference>
<evidence type="ECO:0000256" key="6">
    <source>
        <dbReference type="ARBA" id="ARBA00047615"/>
    </source>
</evidence>
<dbReference type="AlphaFoldDB" id="A0A285NQJ2"/>
<feature type="binding site" evidence="8">
    <location>
        <begin position="7"/>
        <end position="15"/>
    </location>
    <ligand>
        <name>ATP</name>
        <dbReference type="ChEBI" id="CHEBI:30616"/>
    </ligand>
</feature>
<dbReference type="EC" id="2.7.4.25" evidence="8"/>
<dbReference type="InterPro" id="IPR027417">
    <property type="entry name" value="P-loop_NTPase"/>
</dbReference>
<keyword evidence="11" id="KW-1185">Reference proteome</keyword>
<dbReference type="Proteomes" id="UP000218627">
    <property type="component" value="Unassembled WGS sequence"/>
</dbReference>
<dbReference type="InterPro" id="IPR003136">
    <property type="entry name" value="Cytidylate_kin"/>
</dbReference>
<dbReference type="GO" id="GO:0006220">
    <property type="term" value="P:pyrimidine nucleotide metabolic process"/>
    <property type="evidence" value="ECO:0007669"/>
    <property type="project" value="UniProtKB-UniRule"/>
</dbReference>
<evidence type="ECO:0000313" key="11">
    <source>
        <dbReference type="Proteomes" id="UP000218627"/>
    </source>
</evidence>
<feature type="domain" description="Cytidylate kinase" evidence="9">
    <location>
        <begin position="3"/>
        <end position="211"/>
    </location>
</feature>
<comment type="catalytic activity">
    <reaction evidence="6 8">
        <text>dCMP + ATP = dCDP + ADP</text>
        <dbReference type="Rhea" id="RHEA:25094"/>
        <dbReference type="ChEBI" id="CHEBI:30616"/>
        <dbReference type="ChEBI" id="CHEBI:57566"/>
        <dbReference type="ChEBI" id="CHEBI:58593"/>
        <dbReference type="ChEBI" id="CHEBI:456216"/>
        <dbReference type="EC" id="2.7.4.25"/>
    </reaction>
</comment>